<feature type="domain" description="DUF6857" evidence="2">
    <location>
        <begin position="2"/>
        <end position="64"/>
    </location>
</feature>
<keyword evidence="4" id="KW-1185">Reference proteome</keyword>
<feature type="region of interest" description="Disordered" evidence="1">
    <location>
        <begin position="81"/>
        <end position="118"/>
    </location>
</feature>
<dbReference type="Pfam" id="PF21647">
    <property type="entry name" value="DUF6857"/>
    <property type="match status" value="1"/>
</dbReference>
<evidence type="ECO:0000313" key="4">
    <source>
        <dbReference type="Proteomes" id="UP001419268"/>
    </source>
</evidence>
<dbReference type="EMBL" id="JBBNAG010000006">
    <property type="protein sequence ID" value="KAK9125732.1"/>
    <property type="molecule type" value="Genomic_DNA"/>
</dbReference>
<evidence type="ECO:0000259" key="2">
    <source>
        <dbReference type="Pfam" id="PF21647"/>
    </source>
</evidence>
<protein>
    <recommendedName>
        <fullName evidence="2">DUF6857 domain-containing protein</fullName>
    </recommendedName>
</protein>
<feature type="compositionally biased region" description="Low complexity" evidence="1">
    <location>
        <begin position="81"/>
        <end position="99"/>
    </location>
</feature>
<dbReference type="Proteomes" id="UP001419268">
    <property type="component" value="Unassembled WGS sequence"/>
</dbReference>
<dbReference type="InterPro" id="IPR049172">
    <property type="entry name" value="DUF6857_pln"/>
</dbReference>
<evidence type="ECO:0000313" key="3">
    <source>
        <dbReference type="EMBL" id="KAK9125732.1"/>
    </source>
</evidence>
<name>A0AAP0J3L0_9MAGN</name>
<evidence type="ECO:0000256" key="1">
    <source>
        <dbReference type="SAM" id="MobiDB-lite"/>
    </source>
</evidence>
<reference evidence="3 4" key="1">
    <citation type="submission" date="2024-01" db="EMBL/GenBank/DDBJ databases">
        <title>Genome assemblies of Stephania.</title>
        <authorList>
            <person name="Yang L."/>
        </authorList>
    </citation>
    <scope>NUCLEOTIDE SEQUENCE [LARGE SCALE GENOMIC DNA]</scope>
    <source>
        <strain evidence="3">JXDWG</strain>
        <tissue evidence="3">Leaf</tissue>
    </source>
</reference>
<feature type="compositionally biased region" description="Basic and acidic residues" evidence="1">
    <location>
        <begin position="100"/>
        <end position="111"/>
    </location>
</feature>
<proteinExistence type="predicted"/>
<organism evidence="3 4">
    <name type="scientific">Stephania cephalantha</name>
    <dbReference type="NCBI Taxonomy" id="152367"/>
    <lineage>
        <taxon>Eukaryota</taxon>
        <taxon>Viridiplantae</taxon>
        <taxon>Streptophyta</taxon>
        <taxon>Embryophyta</taxon>
        <taxon>Tracheophyta</taxon>
        <taxon>Spermatophyta</taxon>
        <taxon>Magnoliopsida</taxon>
        <taxon>Ranunculales</taxon>
        <taxon>Menispermaceae</taxon>
        <taxon>Menispermoideae</taxon>
        <taxon>Cissampelideae</taxon>
        <taxon>Stephania</taxon>
    </lineage>
</organism>
<dbReference type="AlphaFoldDB" id="A0AAP0J3L0"/>
<sequence length="189" mass="21477">MYLEDSLKNGFGFKEQEGDYEVASLLGQLKILNQWLEDTTGYKFEVDETLERLKKKLYAFLLEHENRKRIMKSHLSLGNLKGSSSSVSIVPESSSSLVSSREKEGKQRESGSDGTLLGGSMKHLGARSMFRHHPYASTAARTHPTYISGPYTSALDRDKRNAISKVWFRNYSYDHMESWNFKSNLHSSG</sequence>
<gene>
    <name evidence="3" type="ORF">Scep_014578</name>
</gene>
<accession>A0AAP0J3L0</accession>
<comment type="caution">
    <text evidence="3">The sequence shown here is derived from an EMBL/GenBank/DDBJ whole genome shotgun (WGS) entry which is preliminary data.</text>
</comment>